<dbReference type="AlphaFoldDB" id="R0K5P2"/>
<sequence>MTITPLEEGGETVSAAIARMLRYVSSGTMCSQCSVPRTHAVHFTLDATPEYLRVSVRLEHAQPVLDESGNEMLEAIGEPLGVSGTSGNGIVVDDVLSLTDYMTHQDGTPVEYKLHCATYHQSNGIDAGHYTAGVTQPRGPGRRSATAATQFFIDDDQVIDWRGTPEKPNALTENPVGTGIQKPNVVVLWYEMIPHEPKIETMSRGVRQSANQRTIKEGEAIVVAMHRREMAKGIQSRSRCNSEVELQSPR</sequence>
<dbReference type="HOGENOM" id="CLU_1111929_0_0_1"/>
<organism evidence="1 2">
    <name type="scientific">Exserohilum turcicum (strain 28A)</name>
    <name type="common">Northern leaf blight fungus</name>
    <name type="synonym">Setosphaeria turcica</name>
    <dbReference type="NCBI Taxonomy" id="671987"/>
    <lineage>
        <taxon>Eukaryota</taxon>
        <taxon>Fungi</taxon>
        <taxon>Dikarya</taxon>
        <taxon>Ascomycota</taxon>
        <taxon>Pezizomycotina</taxon>
        <taxon>Dothideomycetes</taxon>
        <taxon>Pleosporomycetidae</taxon>
        <taxon>Pleosporales</taxon>
        <taxon>Pleosporineae</taxon>
        <taxon>Pleosporaceae</taxon>
        <taxon>Exserohilum</taxon>
    </lineage>
</organism>
<dbReference type="GeneID" id="19396993"/>
<dbReference type="InterPro" id="IPR038765">
    <property type="entry name" value="Papain-like_cys_pep_sf"/>
</dbReference>
<name>R0K5P2_EXST2</name>
<dbReference type="STRING" id="671987.R0K5P2"/>
<dbReference type="EMBL" id="KB908537">
    <property type="protein sequence ID" value="EOA88353.1"/>
    <property type="molecule type" value="Genomic_DNA"/>
</dbReference>
<dbReference type="OrthoDB" id="289038at2759"/>
<gene>
    <name evidence="1" type="ORF">SETTUDRAFT_148860</name>
</gene>
<reference evidence="1 2" key="1">
    <citation type="journal article" date="2012" name="PLoS Pathog.">
        <title>Diverse lifestyles and strategies of plant pathogenesis encoded in the genomes of eighteen Dothideomycetes fungi.</title>
        <authorList>
            <person name="Ohm R.A."/>
            <person name="Feau N."/>
            <person name="Henrissat B."/>
            <person name="Schoch C.L."/>
            <person name="Horwitz B.A."/>
            <person name="Barry K.W."/>
            <person name="Condon B.J."/>
            <person name="Copeland A.C."/>
            <person name="Dhillon B."/>
            <person name="Glaser F."/>
            <person name="Hesse C.N."/>
            <person name="Kosti I."/>
            <person name="LaButti K."/>
            <person name="Lindquist E.A."/>
            <person name="Lucas S."/>
            <person name="Salamov A.A."/>
            <person name="Bradshaw R.E."/>
            <person name="Ciuffetti L."/>
            <person name="Hamelin R.C."/>
            <person name="Kema G.H.J."/>
            <person name="Lawrence C."/>
            <person name="Scott J.A."/>
            <person name="Spatafora J.W."/>
            <person name="Turgeon B.G."/>
            <person name="de Wit P.J.G.M."/>
            <person name="Zhong S."/>
            <person name="Goodwin S.B."/>
            <person name="Grigoriev I.V."/>
        </authorList>
    </citation>
    <scope>NUCLEOTIDE SEQUENCE [LARGE SCALE GENOMIC DNA]</scope>
    <source>
        <strain evidence="2">28A</strain>
    </source>
</reference>
<dbReference type="RefSeq" id="XP_008023805.1">
    <property type="nucleotide sequence ID" value="XM_008025614.1"/>
</dbReference>
<dbReference type="Gene3D" id="3.90.70.10">
    <property type="entry name" value="Cysteine proteinases"/>
    <property type="match status" value="1"/>
</dbReference>
<proteinExistence type="predicted"/>
<evidence type="ECO:0000313" key="1">
    <source>
        <dbReference type="EMBL" id="EOA88353.1"/>
    </source>
</evidence>
<keyword evidence="2" id="KW-1185">Reference proteome</keyword>
<accession>R0K5P2</accession>
<dbReference type="SUPFAM" id="SSF54001">
    <property type="entry name" value="Cysteine proteinases"/>
    <property type="match status" value="1"/>
</dbReference>
<evidence type="ECO:0008006" key="3">
    <source>
        <dbReference type="Google" id="ProtNLM"/>
    </source>
</evidence>
<protein>
    <recommendedName>
        <fullName evidence="3">USP domain-containing protein</fullName>
    </recommendedName>
</protein>
<dbReference type="Proteomes" id="UP000016935">
    <property type="component" value="Unassembled WGS sequence"/>
</dbReference>
<reference evidence="1 2" key="2">
    <citation type="journal article" date="2013" name="PLoS Genet.">
        <title>Comparative genome structure, secondary metabolite, and effector coding capacity across Cochliobolus pathogens.</title>
        <authorList>
            <person name="Condon B.J."/>
            <person name="Leng Y."/>
            <person name="Wu D."/>
            <person name="Bushley K.E."/>
            <person name="Ohm R.A."/>
            <person name="Otillar R."/>
            <person name="Martin J."/>
            <person name="Schackwitz W."/>
            <person name="Grimwood J."/>
            <person name="MohdZainudin N."/>
            <person name="Xue C."/>
            <person name="Wang R."/>
            <person name="Manning V.A."/>
            <person name="Dhillon B."/>
            <person name="Tu Z.J."/>
            <person name="Steffenson B.J."/>
            <person name="Salamov A."/>
            <person name="Sun H."/>
            <person name="Lowry S."/>
            <person name="LaButti K."/>
            <person name="Han J."/>
            <person name="Copeland A."/>
            <person name="Lindquist E."/>
            <person name="Barry K."/>
            <person name="Schmutz J."/>
            <person name="Baker S.E."/>
            <person name="Ciuffetti L.M."/>
            <person name="Grigoriev I.V."/>
            <person name="Zhong S."/>
            <person name="Turgeon B.G."/>
        </authorList>
    </citation>
    <scope>NUCLEOTIDE SEQUENCE [LARGE SCALE GENOMIC DNA]</scope>
    <source>
        <strain evidence="2">28A</strain>
    </source>
</reference>
<evidence type="ECO:0000313" key="2">
    <source>
        <dbReference type="Proteomes" id="UP000016935"/>
    </source>
</evidence>